<dbReference type="Gene3D" id="2.130.10.10">
    <property type="entry name" value="YVTN repeat-like/Quinoprotein amine dehydrogenase"/>
    <property type="match status" value="1"/>
</dbReference>
<dbReference type="GO" id="GO:0016301">
    <property type="term" value="F:kinase activity"/>
    <property type="evidence" value="ECO:0007669"/>
    <property type="project" value="UniProtKB-KW"/>
</dbReference>
<proteinExistence type="predicted"/>
<name>A0ABT0I928_9ACTN</name>
<keyword evidence="4 5" id="KW-0067">ATP-binding</keyword>
<dbReference type="InterPro" id="IPR011047">
    <property type="entry name" value="Quinoprotein_ADH-like_sf"/>
</dbReference>
<dbReference type="Pfam" id="PF00069">
    <property type="entry name" value="Pkinase"/>
    <property type="match status" value="1"/>
</dbReference>
<dbReference type="InterPro" id="IPR002372">
    <property type="entry name" value="PQQ_rpt_dom"/>
</dbReference>
<evidence type="ECO:0000256" key="4">
    <source>
        <dbReference type="ARBA" id="ARBA00022840"/>
    </source>
</evidence>
<dbReference type="InterPro" id="IPR015943">
    <property type="entry name" value="WD40/YVTN_repeat-like_dom_sf"/>
</dbReference>
<dbReference type="Gene3D" id="2.40.10.480">
    <property type="match status" value="1"/>
</dbReference>
<dbReference type="SUPFAM" id="SSF56112">
    <property type="entry name" value="Protein kinase-like (PK-like)"/>
    <property type="match status" value="1"/>
</dbReference>
<dbReference type="PROSITE" id="PS50011">
    <property type="entry name" value="PROTEIN_KINASE_DOM"/>
    <property type="match status" value="1"/>
</dbReference>
<dbReference type="Pfam" id="PF13360">
    <property type="entry name" value="PQQ_2"/>
    <property type="match status" value="2"/>
</dbReference>
<dbReference type="InterPro" id="IPR008271">
    <property type="entry name" value="Ser/Thr_kinase_AS"/>
</dbReference>
<keyword evidence="2 5" id="KW-0547">Nucleotide-binding</keyword>
<keyword evidence="3 8" id="KW-0418">Kinase</keyword>
<keyword evidence="9" id="KW-1185">Reference proteome</keyword>
<dbReference type="RefSeq" id="WP_248633147.1">
    <property type="nucleotide sequence ID" value="NZ_JALPTH010000008.1"/>
</dbReference>
<organism evidence="8 9">
    <name type="scientific">Streptomyces lichenis</name>
    <dbReference type="NCBI Taxonomy" id="2306967"/>
    <lineage>
        <taxon>Bacteria</taxon>
        <taxon>Bacillati</taxon>
        <taxon>Actinomycetota</taxon>
        <taxon>Actinomycetes</taxon>
        <taxon>Kitasatosporales</taxon>
        <taxon>Streptomycetaceae</taxon>
        <taxon>Streptomyces</taxon>
    </lineage>
</organism>
<accession>A0ABT0I928</accession>
<dbReference type="Proteomes" id="UP001522868">
    <property type="component" value="Unassembled WGS sequence"/>
</dbReference>
<gene>
    <name evidence="8" type="ORF">M1O15_10480</name>
</gene>
<evidence type="ECO:0000256" key="2">
    <source>
        <dbReference type="ARBA" id="ARBA00022741"/>
    </source>
</evidence>
<evidence type="ECO:0000256" key="1">
    <source>
        <dbReference type="ARBA" id="ARBA00022679"/>
    </source>
</evidence>
<dbReference type="InterPro" id="IPR011009">
    <property type="entry name" value="Kinase-like_dom_sf"/>
</dbReference>
<dbReference type="PANTHER" id="PTHR43289:SF34">
    <property type="entry name" value="SERINE_THREONINE-PROTEIN KINASE YBDM-RELATED"/>
    <property type="match status" value="1"/>
</dbReference>
<dbReference type="InterPro" id="IPR018391">
    <property type="entry name" value="PQQ_b-propeller_rpt"/>
</dbReference>
<dbReference type="Gene3D" id="3.30.200.20">
    <property type="entry name" value="Phosphorylase Kinase, domain 1"/>
    <property type="match status" value="1"/>
</dbReference>
<evidence type="ECO:0000256" key="3">
    <source>
        <dbReference type="ARBA" id="ARBA00022777"/>
    </source>
</evidence>
<protein>
    <submittedName>
        <fullName evidence="8">Serine/threonine-protein kinase</fullName>
    </submittedName>
</protein>
<evidence type="ECO:0000313" key="8">
    <source>
        <dbReference type="EMBL" id="MCK8677813.1"/>
    </source>
</evidence>
<dbReference type="SMART" id="SM00564">
    <property type="entry name" value="PQQ"/>
    <property type="match status" value="3"/>
</dbReference>
<dbReference type="InterPro" id="IPR017441">
    <property type="entry name" value="Protein_kinase_ATP_BS"/>
</dbReference>
<feature type="region of interest" description="Disordered" evidence="6">
    <location>
        <begin position="281"/>
        <end position="342"/>
    </location>
</feature>
<dbReference type="Gene3D" id="1.10.510.10">
    <property type="entry name" value="Transferase(Phosphotransferase) domain 1"/>
    <property type="match status" value="1"/>
</dbReference>
<dbReference type="PROSITE" id="PS00108">
    <property type="entry name" value="PROTEIN_KINASE_ST"/>
    <property type="match status" value="1"/>
</dbReference>
<evidence type="ECO:0000259" key="7">
    <source>
        <dbReference type="PROSITE" id="PS50011"/>
    </source>
</evidence>
<evidence type="ECO:0000256" key="6">
    <source>
        <dbReference type="SAM" id="MobiDB-lite"/>
    </source>
</evidence>
<reference evidence="8 9" key="1">
    <citation type="submission" date="2022-04" db="EMBL/GenBank/DDBJ databases">
        <title>Streptomyces sp. nov. LCR6-01 isolated from Lichen of Dirinaria sp.</title>
        <authorList>
            <person name="Kanchanasin P."/>
            <person name="Tanasupawat S."/>
            <person name="Phongsopitanun W."/>
        </authorList>
    </citation>
    <scope>NUCLEOTIDE SEQUENCE [LARGE SCALE GENOMIC DNA]</scope>
    <source>
        <strain evidence="8 9">LCR6-01</strain>
    </source>
</reference>
<feature type="compositionally biased region" description="Low complexity" evidence="6">
    <location>
        <begin position="317"/>
        <end position="329"/>
    </location>
</feature>
<dbReference type="EMBL" id="JALPTH010000008">
    <property type="protein sequence ID" value="MCK8677813.1"/>
    <property type="molecule type" value="Genomic_DNA"/>
</dbReference>
<sequence>MPPLRSTGAVPEAEHPQYAGQYRLQRCLGSGGMGVVHLAITGSGRRLAVKTVHAEHAAVAEFRARFRQEVAAARRVSGAFTASVVDADPDAERPWMATLFIDGPTLSERVKRNGPLGVAELLLLGSGLAEALRDIHRAGVVHRDLKPSNVLLAADGPKVIDFGISRPAEADGELRTETGKLIGTPPFMAPEQFQRPREVGPAADVFALGAVLVHAATGRGPFDSDSPYVVAYQVVHNEPELTGVPVELAPVLRRCLEKEPGLRPSPGELLDAFRVVGAGGEVPARPPCDEDGSTGDGPLDSRTMALGALAARRPVDTDSSTDPSTGTPVAAPQTEAPKRRGGRARAVTALAALAALAVAAAGVVAFASYDRDDRDGGNDGDGKRPGTVVVRSAGQTVRPWVTTLGAGGGETRAPLCTAADRALYCAAPGVRAARLGAADGRIAWSVPSEAAEPQTAPVLAGGLVRVAEPGTGRLAALDPKDGTEVWHADASAYPKVVHTDAVVLLAAPDGRVRALDGRTGEERWSKRLPVGEAQWAAEPGGEVYAAVAAPDGRSTRVYAVGAADGSVDWSVRLAGNLALAQASGSAVLLLSTDPEQFTDAVVRLDTGTHRARRVELTAPVDQAQAVAAGGAAYVIGSGGSLVAVTWEGDGGERWRLQTGVSRASRPLVAGGRVYLTASDGRLLAVDAGRGVLLGATGARMDGGRGTFNALLPAPATGPGAVYATAPDGSVFAQSDQDPARW</sequence>
<comment type="caution">
    <text evidence="8">The sequence shown here is derived from an EMBL/GenBank/DDBJ whole genome shotgun (WGS) entry which is preliminary data.</text>
</comment>
<dbReference type="SMART" id="SM00220">
    <property type="entry name" value="S_TKc"/>
    <property type="match status" value="1"/>
</dbReference>
<dbReference type="PANTHER" id="PTHR43289">
    <property type="entry name" value="MITOGEN-ACTIVATED PROTEIN KINASE KINASE KINASE 20-RELATED"/>
    <property type="match status" value="1"/>
</dbReference>
<dbReference type="PROSITE" id="PS00107">
    <property type="entry name" value="PROTEIN_KINASE_ATP"/>
    <property type="match status" value="1"/>
</dbReference>
<dbReference type="SUPFAM" id="SSF50998">
    <property type="entry name" value="Quinoprotein alcohol dehydrogenase-like"/>
    <property type="match status" value="2"/>
</dbReference>
<evidence type="ECO:0000313" key="9">
    <source>
        <dbReference type="Proteomes" id="UP001522868"/>
    </source>
</evidence>
<feature type="domain" description="Protein kinase" evidence="7">
    <location>
        <begin position="22"/>
        <end position="276"/>
    </location>
</feature>
<feature type="binding site" evidence="5">
    <location>
        <position position="50"/>
    </location>
    <ligand>
        <name>ATP</name>
        <dbReference type="ChEBI" id="CHEBI:30616"/>
    </ligand>
</feature>
<dbReference type="CDD" id="cd14014">
    <property type="entry name" value="STKc_PknB_like"/>
    <property type="match status" value="1"/>
</dbReference>
<keyword evidence="1" id="KW-0808">Transferase</keyword>
<evidence type="ECO:0000256" key="5">
    <source>
        <dbReference type="PROSITE-ProRule" id="PRU10141"/>
    </source>
</evidence>
<dbReference type="InterPro" id="IPR000719">
    <property type="entry name" value="Prot_kinase_dom"/>
</dbReference>